<feature type="compositionally biased region" description="Low complexity" evidence="1">
    <location>
        <begin position="102"/>
        <end position="121"/>
    </location>
</feature>
<feature type="region of interest" description="Disordered" evidence="1">
    <location>
        <begin position="80"/>
        <end position="136"/>
    </location>
</feature>
<feature type="compositionally biased region" description="Polar residues" evidence="1">
    <location>
        <begin position="125"/>
        <end position="136"/>
    </location>
</feature>
<feature type="compositionally biased region" description="Basic residues" evidence="1">
    <location>
        <begin position="82"/>
        <end position="93"/>
    </location>
</feature>
<sequence>HRNGTKKSQSGFPLHGWTVSSQRTCFTEKHNKKGLKKAQANNTKAMNACVEAVKALVKPKEVKSKIPKGGSCKLSQLAYTAHPKHRKHTHPKSQAKTESKAKVTTAGAAATGGQAQALKGAMHPQSLQSTGLHLPM</sequence>
<keyword evidence="3" id="KW-1185">Reference proteome</keyword>
<evidence type="ECO:0000256" key="1">
    <source>
        <dbReference type="SAM" id="MobiDB-lite"/>
    </source>
</evidence>
<reference evidence="2 3" key="1">
    <citation type="submission" date="2019-06" db="EMBL/GenBank/DDBJ databases">
        <title>Discovery of a novel chromosome fission-fusion reversal in muntjac.</title>
        <authorList>
            <person name="Mudd A.B."/>
            <person name="Bredeson J.V."/>
            <person name="Baum R."/>
            <person name="Hockemeyer D."/>
            <person name="Rokhsar D.S."/>
        </authorList>
    </citation>
    <scope>NUCLEOTIDE SEQUENCE [LARGE SCALE GENOMIC DNA]</scope>
    <source>
        <strain evidence="2">UTSW_UCB_Mm</strain>
        <tissue evidence="2">Fibroblast cell line</tissue>
    </source>
</reference>
<name>A0A5N3WQR0_MUNMU</name>
<evidence type="ECO:0000313" key="2">
    <source>
        <dbReference type="EMBL" id="KAB0362596.1"/>
    </source>
</evidence>
<dbReference type="AlphaFoldDB" id="A0A5N3WQR0"/>
<dbReference type="Proteomes" id="UP000326458">
    <property type="component" value="Unassembled WGS sequence"/>
</dbReference>
<dbReference type="EMBL" id="VCEA01000001">
    <property type="protein sequence ID" value="KAB0362596.1"/>
    <property type="molecule type" value="Genomic_DNA"/>
</dbReference>
<organism evidence="2 3">
    <name type="scientific">Muntiacus muntjak</name>
    <name type="common">Barking deer</name>
    <name type="synonym">Indian muntjac</name>
    <dbReference type="NCBI Taxonomy" id="9888"/>
    <lineage>
        <taxon>Eukaryota</taxon>
        <taxon>Metazoa</taxon>
        <taxon>Chordata</taxon>
        <taxon>Craniata</taxon>
        <taxon>Vertebrata</taxon>
        <taxon>Euteleostomi</taxon>
        <taxon>Mammalia</taxon>
        <taxon>Eutheria</taxon>
        <taxon>Laurasiatheria</taxon>
        <taxon>Artiodactyla</taxon>
        <taxon>Ruminantia</taxon>
        <taxon>Pecora</taxon>
        <taxon>Cervidae</taxon>
        <taxon>Muntiacinae</taxon>
        <taxon>Muntiacus</taxon>
    </lineage>
</organism>
<comment type="caution">
    <text evidence="2">The sequence shown here is derived from an EMBL/GenBank/DDBJ whole genome shotgun (WGS) entry which is preliminary data.</text>
</comment>
<proteinExistence type="predicted"/>
<gene>
    <name evidence="2" type="ORF">FD754_006752</name>
</gene>
<protein>
    <submittedName>
        <fullName evidence="2">Uncharacterized protein</fullName>
    </submittedName>
</protein>
<feature type="non-terminal residue" evidence="2">
    <location>
        <position position="1"/>
    </location>
</feature>
<evidence type="ECO:0000313" key="3">
    <source>
        <dbReference type="Proteomes" id="UP000326458"/>
    </source>
</evidence>
<accession>A0A5N3WQR0</accession>